<dbReference type="Proteomes" id="UP000835052">
    <property type="component" value="Unassembled WGS sequence"/>
</dbReference>
<comment type="caution">
    <text evidence="2">The sequence shown here is derived from an EMBL/GenBank/DDBJ whole genome shotgun (WGS) entry which is preliminary data.</text>
</comment>
<protein>
    <submittedName>
        <fullName evidence="2">Uncharacterized protein</fullName>
    </submittedName>
</protein>
<feature type="region of interest" description="Disordered" evidence="1">
    <location>
        <begin position="1"/>
        <end position="33"/>
    </location>
</feature>
<accession>A0A8S1HCK1</accession>
<name>A0A8S1HCK1_9PELO</name>
<reference evidence="2" key="1">
    <citation type="submission" date="2020-10" db="EMBL/GenBank/DDBJ databases">
        <authorList>
            <person name="Kikuchi T."/>
        </authorList>
    </citation>
    <scope>NUCLEOTIDE SEQUENCE</scope>
    <source>
        <strain evidence="2">NKZ352</strain>
    </source>
</reference>
<gene>
    <name evidence="2" type="ORF">CAUJ_LOCUS8844</name>
</gene>
<proteinExistence type="predicted"/>
<evidence type="ECO:0000313" key="2">
    <source>
        <dbReference type="EMBL" id="CAD6192925.1"/>
    </source>
</evidence>
<sequence length="122" mass="14557">MYYDQEGGKKSESIRVEEKPQERHREKIEEEQDERQEAACCNACFQAAHPRSLKVWATRPQIHAFEMFNFGKKKLRKTLPDSHNIRYILSSSRRNWMDYAQKDEAKDRKTMLSTLSTTRLDF</sequence>
<organism evidence="2 3">
    <name type="scientific">Caenorhabditis auriculariae</name>
    <dbReference type="NCBI Taxonomy" id="2777116"/>
    <lineage>
        <taxon>Eukaryota</taxon>
        <taxon>Metazoa</taxon>
        <taxon>Ecdysozoa</taxon>
        <taxon>Nematoda</taxon>
        <taxon>Chromadorea</taxon>
        <taxon>Rhabditida</taxon>
        <taxon>Rhabditina</taxon>
        <taxon>Rhabditomorpha</taxon>
        <taxon>Rhabditoidea</taxon>
        <taxon>Rhabditidae</taxon>
        <taxon>Peloderinae</taxon>
        <taxon>Caenorhabditis</taxon>
    </lineage>
</organism>
<keyword evidence="3" id="KW-1185">Reference proteome</keyword>
<dbReference type="AlphaFoldDB" id="A0A8S1HCK1"/>
<dbReference type="EMBL" id="CAJGYM010000030">
    <property type="protein sequence ID" value="CAD6192925.1"/>
    <property type="molecule type" value="Genomic_DNA"/>
</dbReference>
<evidence type="ECO:0000256" key="1">
    <source>
        <dbReference type="SAM" id="MobiDB-lite"/>
    </source>
</evidence>
<feature type="compositionally biased region" description="Basic and acidic residues" evidence="1">
    <location>
        <begin position="1"/>
        <end position="28"/>
    </location>
</feature>
<dbReference type="OrthoDB" id="10037617at2759"/>
<evidence type="ECO:0000313" key="3">
    <source>
        <dbReference type="Proteomes" id="UP000835052"/>
    </source>
</evidence>